<evidence type="ECO:0000256" key="3">
    <source>
        <dbReference type="ARBA" id="ARBA00022547"/>
    </source>
</evidence>
<keyword evidence="9 13" id="KW-0066">ATP synthesis</keyword>
<evidence type="ECO:0000256" key="15">
    <source>
        <dbReference type="SAM" id="Coils"/>
    </source>
</evidence>
<evidence type="ECO:0000256" key="7">
    <source>
        <dbReference type="ARBA" id="ARBA00023065"/>
    </source>
</evidence>
<dbReference type="GO" id="GO:0046961">
    <property type="term" value="F:proton-transporting ATPase activity, rotational mechanism"/>
    <property type="evidence" value="ECO:0007669"/>
    <property type="project" value="TreeGrafter"/>
</dbReference>
<feature type="coiled-coil region" evidence="15">
    <location>
        <begin position="81"/>
        <end position="159"/>
    </location>
</feature>
<evidence type="ECO:0000256" key="5">
    <source>
        <dbReference type="ARBA" id="ARBA00022781"/>
    </source>
</evidence>
<dbReference type="InterPro" id="IPR050059">
    <property type="entry name" value="ATP_synthase_B_chain"/>
</dbReference>
<proteinExistence type="inferred from homology"/>
<sequence>MQEQHDLQNPNDDFVDDVRDELTLDDGTLVDSHAQVDDHSAHGAWYEDTNLWVLVAFLLVLGLLAWQGVHRKVGGALGARSDRIRGQLDEARSLREEAQRLLAEYQKRQREAEEEAKSIIEQAKDDAKIMTSDARVHLDEQLARRTRAAEDRIARAEAQAIADVRGHAADLAVAAARRIIAEKAADGRDPLIDRAISDVAVRLG</sequence>
<dbReference type="EMBL" id="JACHOB010000002">
    <property type="protein sequence ID" value="MBB4658753.1"/>
    <property type="molecule type" value="Genomic_DNA"/>
</dbReference>
<dbReference type="GO" id="GO:0012505">
    <property type="term" value="C:endomembrane system"/>
    <property type="evidence" value="ECO:0007669"/>
    <property type="project" value="UniProtKB-SubCell"/>
</dbReference>
<keyword evidence="4 13" id="KW-0812">Transmembrane</keyword>
<comment type="similarity">
    <text evidence="1 13 14">Belongs to the ATPase B chain family.</text>
</comment>
<keyword evidence="2 13" id="KW-0813">Transport</keyword>
<keyword evidence="3 13" id="KW-0138">CF(0)</keyword>
<evidence type="ECO:0000256" key="9">
    <source>
        <dbReference type="ARBA" id="ARBA00023310"/>
    </source>
</evidence>
<gene>
    <name evidence="13" type="primary">atpF</name>
    <name evidence="16" type="ORF">GGQ59_001267</name>
</gene>
<comment type="subcellular location">
    <subcellularLocation>
        <location evidence="13">Cell membrane</location>
        <topology evidence="13">Single-pass membrane protein</topology>
    </subcellularLocation>
    <subcellularLocation>
        <location evidence="12">Endomembrane system</location>
        <topology evidence="12">Single-pass membrane protein</topology>
    </subcellularLocation>
</comment>
<evidence type="ECO:0000313" key="17">
    <source>
        <dbReference type="Proteomes" id="UP000563524"/>
    </source>
</evidence>
<comment type="function">
    <text evidence="11">Component of the F(0) channel, it forms part of the peripheral stalk, linking F(1) to F(0). The b'-subunit is a diverged and duplicated form of b found in plants and photosynthetic bacteria.</text>
</comment>
<keyword evidence="15" id="KW-0175">Coiled coil</keyword>
<evidence type="ECO:0000256" key="6">
    <source>
        <dbReference type="ARBA" id="ARBA00022989"/>
    </source>
</evidence>
<keyword evidence="13" id="KW-1003">Cell membrane</keyword>
<keyword evidence="8 13" id="KW-0472">Membrane</keyword>
<dbReference type="HAMAP" id="MF_01398">
    <property type="entry name" value="ATP_synth_b_bprime"/>
    <property type="match status" value="1"/>
</dbReference>
<dbReference type="GO" id="GO:0045259">
    <property type="term" value="C:proton-transporting ATP synthase complex"/>
    <property type="evidence" value="ECO:0007669"/>
    <property type="project" value="UniProtKB-KW"/>
</dbReference>
<evidence type="ECO:0000256" key="4">
    <source>
        <dbReference type="ARBA" id="ARBA00022692"/>
    </source>
</evidence>
<evidence type="ECO:0000256" key="2">
    <source>
        <dbReference type="ARBA" id="ARBA00022448"/>
    </source>
</evidence>
<feature type="transmembrane region" description="Helical" evidence="13">
    <location>
        <begin position="51"/>
        <end position="69"/>
    </location>
</feature>
<evidence type="ECO:0000256" key="10">
    <source>
        <dbReference type="ARBA" id="ARBA00025198"/>
    </source>
</evidence>
<dbReference type="PANTHER" id="PTHR33445">
    <property type="entry name" value="ATP SYNTHASE SUBUNIT B', CHLOROPLASTIC"/>
    <property type="match status" value="1"/>
</dbReference>
<dbReference type="PANTHER" id="PTHR33445:SF1">
    <property type="entry name" value="ATP SYNTHASE SUBUNIT B"/>
    <property type="match status" value="1"/>
</dbReference>
<dbReference type="Proteomes" id="UP000563524">
    <property type="component" value="Unassembled WGS sequence"/>
</dbReference>
<evidence type="ECO:0000256" key="8">
    <source>
        <dbReference type="ARBA" id="ARBA00023136"/>
    </source>
</evidence>
<evidence type="ECO:0000256" key="11">
    <source>
        <dbReference type="ARBA" id="ARBA00025614"/>
    </source>
</evidence>
<dbReference type="Pfam" id="PF00430">
    <property type="entry name" value="ATP-synt_B"/>
    <property type="match status" value="1"/>
</dbReference>
<keyword evidence="7 13" id="KW-0406">Ion transport</keyword>
<accession>A0A840I3A3</accession>
<reference evidence="16 17" key="1">
    <citation type="submission" date="2020-08" db="EMBL/GenBank/DDBJ databases">
        <title>Genomic Encyclopedia of Type Strains, Phase IV (KMG-IV): sequencing the most valuable type-strain genomes for metagenomic binning, comparative biology and taxonomic classification.</title>
        <authorList>
            <person name="Goeker M."/>
        </authorList>
    </citation>
    <scope>NUCLEOTIDE SEQUENCE [LARGE SCALE GENOMIC DNA]</scope>
    <source>
        <strain evidence="16 17">DSM 102850</strain>
    </source>
</reference>
<dbReference type="GO" id="GO:0005886">
    <property type="term" value="C:plasma membrane"/>
    <property type="evidence" value="ECO:0007669"/>
    <property type="project" value="UniProtKB-SubCell"/>
</dbReference>
<evidence type="ECO:0000256" key="13">
    <source>
        <dbReference type="HAMAP-Rule" id="MF_01398"/>
    </source>
</evidence>
<keyword evidence="6 13" id="KW-1133">Transmembrane helix</keyword>
<name>A0A840I3A3_9PROT</name>
<dbReference type="RefSeq" id="WP_183816933.1">
    <property type="nucleotide sequence ID" value="NZ_JACHOB010000002.1"/>
</dbReference>
<dbReference type="AlphaFoldDB" id="A0A840I3A3"/>
<evidence type="ECO:0000256" key="14">
    <source>
        <dbReference type="RuleBase" id="RU003848"/>
    </source>
</evidence>
<evidence type="ECO:0000256" key="12">
    <source>
        <dbReference type="ARBA" id="ARBA00037847"/>
    </source>
</evidence>
<dbReference type="CDD" id="cd06503">
    <property type="entry name" value="ATP-synt_Fo_b"/>
    <property type="match status" value="1"/>
</dbReference>
<comment type="caution">
    <text evidence="16">The sequence shown here is derived from an EMBL/GenBank/DDBJ whole genome shotgun (WGS) entry which is preliminary data.</text>
</comment>
<evidence type="ECO:0000313" key="16">
    <source>
        <dbReference type="EMBL" id="MBB4658753.1"/>
    </source>
</evidence>
<comment type="function">
    <text evidence="10 13">F(1)F(0) ATP synthase produces ATP from ADP in the presence of a proton or sodium gradient. F-type ATPases consist of two structural domains, F(1) containing the extramembraneous catalytic core and F(0) containing the membrane proton channel, linked together by a central stalk and a peripheral stalk. During catalysis, ATP synthesis in the catalytic domain of F(1) is coupled via a rotary mechanism of the central stalk subunits to proton translocation.</text>
</comment>
<evidence type="ECO:0000256" key="1">
    <source>
        <dbReference type="ARBA" id="ARBA00005513"/>
    </source>
</evidence>
<protein>
    <recommendedName>
        <fullName evidence="13">ATP synthase subunit b</fullName>
    </recommendedName>
    <alternativeName>
        <fullName evidence="13">ATP synthase F(0) sector subunit b</fullName>
    </alternativeName>
    <alternativeName>
        <fullName evidence="13">ATPase subunit I</fullName>
    </alternativeName>
    <alternativeName>
        <fullName evidence="13">F-type ATPase subunit b</fullName>
        <shortName evidence="13">F-ATPase subunit b</shortName>
    </alternativeName>
</protein>
<dbReference type="InterPro" id="IPR002146">
    <property type="entry name" value="ATP_synth_b/b'su_bac/chlpt"/>
</dbReference>
<comment type="subunit">
    <text evidence="13">F-type ATPases have 2 components, F(1) - the catalytic core - and F(0) - the membrane proton channel. F(1) has five subunits: alpha(3), beta(3), gamma(1), delta(1), epsilon(1). F(0) has three main subunits: a(1), b(2) and c(10-14). The alpha and beta chains form an alternating ring which encloses part of the gamma chain. F(1) is attached to F(0) by a central stalk formed by the gamma and epsilon chains, while a peripheral stalk is formed by the delta and b chains.</text>
</comment>
<dbReference type="GO" id="GO:0046933">
    <property type="term" value="F:proton-transporting ATP synthase activity, rotational mechanism"/>
    <property type="evidence" value="ECO:0007669"/>
    <property type="project" value="UniProtKB-UniRule"/>
</dbReference>
<keyword evidence="17" id="KW-1185">Reference proteome</keyword>
<organism evidence="16 17">
    <name type="scientific">Parvularcula dongshanensis</name>
    <dbReference type="NCBI Taxonomy" id="1173995"/>
    <lineage>
        <taxon>Bacteria</taxon>
        <taxon>Pseudomonadati</taxon>
        <taxon>Pseudomonadota</taxon>
        <taxon>Alphaproteobacteria</taxon>
        <taxon>Parvularculales</taxon>
        <taxon>Parvularculaceae</taxon>
        <taxon>Parvularcula</taxon>
    </lineage>
</organism>
<keyword evidence="5 13" id="KW-0375">Hydrogen ion transport</keyword>